<dbReference type="EMBL" id="JACRSP010000002">
    <property type="protein sequence ID" value="MBC8536066.1"/>
    <property type="molecule type" value="Genomic_DNA"/>
</dbReference>
<dbReference type="RefSeq" id="WP_249299821.1">
    <property type="nucleotide sequence ID" value="NZ_JACRSP010000002.1"/>
</dbReference>
<evidence type="ECO:0000313" key="3">
    <source>
        <dbReference type="Proteomes" id="UP000620366"/>
    </source>
</evidence>
<proteinExistence type="predicted"/>
<sequence>MKRGEIKRIIPNRCARWSLWWLPALCVLSVVNTVYFVLSVFYEFAPGYTICFSFGLTRLLDFVNLELMYTFGAIVYELIFMGALAYLAIYLVALILWYFARRGSLAALIVAVVILIADGIFSAVFLFEPIFFFYVDAAVRVLAVGHLTAGIVIRLRRRPAPPDETQQAGEKAVS</sequence>
<protein>
    <submittedName>
        <fullName evidence="2">Uncharacterized protein</fullName>
    </submittedName>
</protein>
<dbReference type="Proteomes" id="UP000620366">
    <property type="component" value="Unassembled WGS sequence"/>
</dbReference>
<name>A0A926DDX3_9FIRM</name>
<evidence type="ECO:0000313" key="2">
    <source>
        <dbReference type="EMBL" id="MBC8536066.1"/>
    </source>
</evidence>
<reference evidence="2" key="1">
    <citation type="submission" date="2020-08" db="EMBL/GenBank/DDBJ databases">
        <title>Genome public.</title>
        <authorList>
            <person name="Liu C."/>
            <person name="Sun Q."/>
        </authorList>
    </citation>
    <scope>NUCLEOTIDE SEQUENCE</scope>
    <source>
        <strain evidence="2">BX7</strain>
    </source>
</reference>
<keyword evidence="1" id="KW-0472">Membrane</keyword>
<evidence type="ECO:0000256" key="1">
    <source>
        <dbReference type="SAM" id="Phobius"/>
    </source>
</evidence>
<keyword evidence="1" id="KW-1133">Transmembrane helix</keyword>
<keyword evidence="1" id="KW-0812">Transmembrane</keyword>
<feature type="transmembrane region" description="Helical" evidence="1">
    <location>
        <begin position="74"/>
        <end position="98"/>
    </location>
</feature>
<feature type="transmembrane region" description="Helical" evidence="1">
    <location>
        <begin position="131"/>
        <end position="153"/>
    </location>
</feature>
<dbReference type="AlphaFoldDB" id="A0A926DDX3"/>
<organism evidence="2 3">
    <name type="scientific">Feifania hominis</name>
    <dbReference type="NCBI Taxonomy" id="2763660"/>
    <lineage>
        <taxon>Bacteria</taxon>
        <taxon>Bacillati</taxon>
        <taxon>Bacillota</taxon>
        <taxon>Clostridia</taxon>
        <taxon>Eubacteriales</taxon>
        <taxon>Feifaniaceae</taxon>
        <taxon>Feifania</taxon>
    </lineage>
</organism>
<accession>A0A926DDX3</accession>
<keyword evidence="3" id="KW-1185">Reference proteome</keyword>
<gene>
    <name evidence="2" type="ORF">H8695_05095</name>
</gene>
<feature type="transmembrane region" description="Helical" evidence="1">
    <location>
        <begin position="20"/>
        <end position="42"/>
    </location>
</feature>
<comment type="caution">
    <text evidence="2">The sequence shown here is derived from an EMBL/GenBank/DDBJ whole genome shotgun (WGS) entry which is preliminary data.</text>
</comment>
<feature type="transmembrane region" description="Helical" evidence="1">
    <location>
        <begin position="105"/>
        <end position="125"/>
    </location>
</feature>